<evidence type="ECO:0000256" key="3">
    <source>
        <dbReference type="ARBA" id="ARBA00023163"/>
    </source>
</evidence>
<dbReference type="PROSITE" id="PS50932">
    <property type="entry name" value="HTH_LACI_2"/>
    <property type="match status" value="1"/>
</dbReference>
<reference evidence="6" key="1">
    <citation type="submission" date="2016-05" db="EMBL/GenBank/DDBJ databases">
        <title>Paenibacillus oryzae. sp. nov., isolated from the rice root.</title>
        <authorList>
            <person name="Zhang J."/>
            <person name="Zhang X."/>
        </authorList>
    </citation>
    <scope>NUCLEOTIDE SEQUENCE [LARGE SCALE GENOMIC DNA]</scope>
    <source>
        <strain evidence="6">KCTC13222</strain>
    </source>
</reference>
<dbReference type="GO" id="GO:0003700">
    <property type="term" value="F:DNA-binding transcription factor activity"/>
    <property type="evidence" value="ECO:0007669"/>
    <property type="project" value="TreeGrafter"/>
</dbReference>
<dbReference type="RefSeq" id="WP_065854860.1">
    <property type="nucleotide sequence ID" value="NZ_LYPC01000026.1"/>
</dbReference>
<dbReference type="InterPro" id="IPR028082">
    <property type="entry name" value="Peripla_BP_I"/>
</dbReference>
<dbReference type="AlphaFoldDB" id="A0A1C0ZXS6"/>
<dbReference type="SMART" id="SM00354">
    <property type="entry name" value="HTH_LACI"/>
    <property type="match status" value="1"/>
</dbReference>
<dbReference type="PANTHER" id="PTHR30146">
    <property type="entry name" value="LACI-RELATED TRANSCRIPTIONAL REPRESSOR"/>
    <property type="match status" value="1"/>
</dbReference>
<dbReference type="OrthoDB" id="9775106at2"/>
<keyword evidence="6" id="KW-1185">Reference proteome</keyword>
<proteinExistence type="predicted"/>
<name>A0A1C0ZXS6_9BACL</name>
<dbReference type="Pfam" id="PF13377">
    <property type="entry name" value="Peripla_BP_3"/>
    <property type="match status" value="1"/>
</dbReference>
<dbReference type="InterPro" id="IPR046335">
    <property type="entry name" value="LacI/GalR-like_sensor"/>
</dbReference>
<keyword evidence="1" id="KW-0805">Transcription regulation</keyword>
<gene>
    <name evidence="5" type="ORF">A8709_21390</name>
</gene>
<keyword evidence="2" id="KW-0238">DNA-binding</keyword>
<evidence type="ECO:0000313" key="5">
    <source>
        <dbReference type="EMBL" id="OCT12888.1"/>
    </source>
</evidence>
<dbReference type="Gene3D" id="3.40.50.2300">
    <property type="match status" value="2"/>
</dbReference>
<evidence type="ECO:0000313" key="6">
    <source>
        <dbReference type="Proteomes" id="UP000093309"/>
    </source>
</evidence>
<evidence type="ECO:0000256" key="2">
    <source>
        <dbReference type="ARBA" id="ARBA00023125"/>
    </source>
</evidence>
<dbReference type="EMBL" id="LYPC01000026">
    <property type="protein sequence ID" value="OCT12888.1"/>
    <property type="molecule type" value="Genomic_DNA"/>
</dbReference>
<dbReference type="SUPFAM" id="SSF53822">
    <property type="entry name" value="Periplasmic binding protein-like I"/>
    <property type="match status" value="1"/>
</dbReference>
<dbReference type="SUPFAM" id="SSF47413">
    <property type="entry name" value="lambda repressor-like DNA-binding domains"/>
    <property type="match status" value="1"/>
</dbReference>
<dbReference type="GO" id="GO:0000976">
    <property type="term" value="F:transcription cis-regulatory region binding"/>
    <property type="evidence" value="ECO:0007669"/>
    <property type="project" value="TreeGrafter"/>
</dbReference>
<organism evidence="5 6">
    <name type="scientific">Paenibacillus pectinilyticus</name>
    <dbReference type="NCBI Taxonomy" id="512399"/>
    <lineage>
        <taxon>Bacteria</taxon>
        <taxon>Bacillati</taxon>
        <taxon>Bacillota</taxon>
        <taxon>Bacilli</taxon>
        <taxon>Bacillales</taxon>
        <taxon>Paenibacillaceae</taxon>
        <taxon>Paenibacillus</taxon>
    </lineage>
</organism>
<dbReference type="Gene3D" id="1.10.260.40">
    <property type="entry name" value="lambda repressor-like DNA-binding domains"/>
    <property type="match status" value="1"/>
</dbReference>
<dbReference type="CDD" id="cd06267">
    <property type="entry name" value="PBP1_LacI_sugar_binding-like"/>
    <property type="match status" value="1"/>
</dbReference>
<dbReference type="Pfam" id="PF00356">
    <property type="entry name" value="LacI"/>
    <property type="match status" value="1"/>
</dbReference>
<accession>A0A1C0ZXS6</accession>
<dbReference type="Proteomes" id="UP000093309">
    <property type="component" value="Unassembled WGS sequence"/>
</dbReference>
<feature type="domain" description="HTH lacI-type" evidence="4">
    <location>
        <begin position="4"/>
        <end position="58"/>
    </location>
</feature>
<dbReference type="STRING" id="512399.A8709_21390"/>
<keyword evidence="3" id="KW-0804">Transcription</keyword>
<dbReference type="InterPro" id="IPR010982">
    <property type="entry name" value="Lambda_DNA-bd_dom_sf"/>
</dbReference>
<comment type="caution">
    <text evidence="5">The sequence shown here is derived from an EMBL/GenBank/DDBJ whole genome shotgun (WGS) entry which is preliminary data.</text>
</comment>
<evidence type="ECO:0000256" key="1">
    <source>
        <dbReference type="ARBA" id="ARBA00023015"/>
    </source>
</evidence>
<protein>
    <submittedName>
        <fullName evidence="5">LacI family transcriptional regulator</fullName>
    </submittedName>
</protein>
<sequence length="337" mass="37073">MKKVSILDVVEKSGVSLVTVSRVLNNSTTVRESNRQKVLQAMKDLGYTPSSAARSLARGSTGLIGITLQTLGDTVFDGIIHAVNESLEAKGYFLALSIASTAQLDNSAVNHFLFQEDRVDGIILLSTFAEKEYVLELKRKKIPFVIIDNHIEDTKAVTINVDNFIGGYEATRHLLDLGHSQILHISGPELYLSARDRRRGYEQAMTEAGFAPTVIGTDEFNIRCGFNSVKACLAQGIRPTAVFAGEDGLALGAMDAFRDEGYRIPQDISIVGYDDQYFAKEIHPRLTTIRQPMEKLGKEAVRILLDMIDGPSKRSKSVCLKPELIVRESTAECAAHK</sequence>
<evidence type="ECO:0000259" key="4">
    <source>
        <dbReference type="PROSITE" id="PS50932"/>
    </source>
</evidence>
<dbReference type="CDD" id="cd01392">
    <property type="entry name" value="HTH_LacI"/>
    <property type="match status" value="1"/>
</dbReference>
<dbReference type="PANTHER" id="PTHR30146:SF109">
    <property type="entry name" value="HTH-TYPE TRANSCRIPTIONAL REGULATOR GALS"/>
    <property type="match status" value="1"/>
</dbReference>
<dbReference type="InterPro" id="IPR000843">
    <property type="entry name" value="HTH_LacI"/>
</dbReference>